<reference evidence="4" key="1">
    <citation type="journal article" date="2024" name="Toxins">
        <title>Genome Sequence Analysis of Native Xenorhabdus Strains Isolated from Entomopathogenic Nematodes in Argentina.</title>
        <authorList>
            <person name="Palma L."/>
            <person name="Frizzo L."/>
            <person name="Kaiser S."/>
            <person name="Berry C."/>
            <person name="Caballero P."/>
            <person name="Bode H.B."/>
            <person name="Del Valle E.E."/>
        </authorList>
    </citation>
    <scope>NUCLEOTIDE SEQUENCE [LARGE SCALE GENOMIC DNA]</scope>
    <source>
        <strain evidence="4">12</strain>
    </source>
</reference>
<organism evidence="3 4">
    <name type="scientific">Xenorhabdus santafensis</name>
    <dbReference type="NCBI Taxonomy" id="2582833"/>
    <lineage>
        <taxon>Bacteria</taxon>
        <taxon>Pseudomonadati</taxon>
        <taxon>Pseudomonadota</taxon>
        <taxon>Gammaproteobacteria</taxon>
        <taxon>Enterobacterales</taxon>
        <taxon>Morganellaceae</taxon>
        <taxon>Xenorhabdus</taxon>
    </lineage>
</organism>
<dbReference type="InterPro" id="IPR024289">
    <property type="entry name" value="DUF3828"/>
</dbReference>
<feature type="chain" id="PRO_5047376551" evidence="1">
    <location>
        <begin position="28"/>
        <end position="443"/>
    </location>
</feature>
<dbReference type="EMBL" id="VCDN01000021">
    <property type="protein sequence ID" value="MDX7987060.1"/>
    <property type="molecule type" value="Genomic_DNA"/>
</dbReference>
<name>A0ABU4S8G1_9GAMM</name>
<keyword evidence="1" id="KW-0732">Signal</keyword>
<evidence type="ECO:0000256" key="1">
    <source>
        <dbReference type="SAM" id="SignalP"/>
    </source>
</evidence>
<comment type="caution">
    <text evidence="3">The sequence shown here is derived from an EMBL/GenBank/DDBJ whole genome shotgun (WGS) entry which is preliminary data.</text>
</comment>
<feature type="signal peptide" evidence="1">
    <location>
        <begin position="1"/>
        <end position="27"/>
    </location>
</feature>
<feature type="domain" description="DUF3828" evidence="2">
    <location>
        <begin position="169"/>
        <end position="286"/>
    </location>
</feature>
<keyword evidence="4" id="KW-1185">Reference proteome</keyword>
<dbReference type="Gene3D" id="3.10.450.50">
    <property type="match status" value="2"/>
</dbReference>
<evidence type="ECO:0000259" key="2">
    <source>
        <dbReference type="Pfam" id="PF12883"/>
    </source>
</evidence>
<feature type="domain" description="DUF3828" evidence="2">
    <location>
        <begin position="34"/>
        <end position="158"/>
    </location>
</feature>
<accession>A0ABU4S8G1</accession>
<sequence length="443" mass="51395">MRPLSLLSFFLYFMAFIFMCASINAFAKTEYPSPEKITNDFYTWYMQQYLSMEHLSTSDELNELRKYVSEELVGRLKVVDDCNSEGEIGECAVEGVHATSDYFIKSQDAPDEWADVTVETVNKTDHFAELVVVLGRGTEYEIRLPVFLEKQSGQWKIILVSRYQSQSARQVAEAFYTWYMKELYANKNPDSSDYQDMIRKYVSLKLINQLDKTEDKDDLMRKSYFIQGQDYFDDWKYTDIKTIHEGDSRATMKAYIAGLQEKPYELSIELEKELSQWKIVSVSSLTLDYPATSYGHIVNKPIILNEYGDSTYLTKTKNESSPLNLIFNDGTNEEKVDSYGVNGGEPEIKGFFFMKIAGMRNAIVIVSWKHNHNALKINGESYEVHAYYYKDGYLKQNYDIYNDPNLSGLDGIFNDESHVFTHKSVAAVMEYINKKYNKKHNKM</sequence>
<dbReference type="RefSeq" id="WP_319929493.1">
    <property type="nucleotide sequence ID" value="NZ_VCDN01000021.1"/>
</dbReference>
<dbReference type="Pfam" id="PF12883">
    <property type="entry name" value="DUF3828"/>
    <property type="match status" value="2"/>
</dbReference>
<protein>
    <submittedName>
        <fullName evidence="3">DUF3828 domain-containing protein</fullName>
    </submittedName>
</protein>
<gene>
    <name evidence="3" type="ORF">FE392_06915</name>
</gene>
<evidence type="ECO:0000313" key="3">
    <source>
        <dbReference type="EMBL" id="MDX7987060.1"/>
    </source>
</evidence>
<evidence type="ECO:0000313" key="4">
    <source>
        <dbReference type="Proteomes" id="UP001271890"/>
    </source>
</evidence>
<proteinExistence type="predicted"/>
<dbReference type="Proteomes" id="UP001271890">
    <property type="component" value="Unassembled WGS sequence"/>
</dbReference>